<proteinExistence type="predicted"/>
<evidence type="ECO:0000313" key="2">
    <source>
        <dbReference type="Proteomes" id="UP000826212"/>
    </source>
</evidence>
<reference evidence="1" key="1">
    <citation type="submission" date="2021-08" db="EMBL/GenBank/DDBJ databases">
        <title>Novel anaerobic bacterium isolated from sea squirt in East Sea, Republic of Korea.</title>
        <authorList>
            <person name="Nguyen T.H."/>
            <person name="Li Z."/>
            <person name="Lee Y.-J."/>
            <person name="Ko J."/>
            <person name="Kim S.-G."/>
        </authorList>
    </citation>
    <scope>NUCLEOTIDE SEQUENCE</scope>
    <source>
        <strain evidence="1">KCTC 25031</strain>
    </source>
</reference>
<name>A0AC61NCT2_9BACT</name>
<keyword evidence="2" id="KW-1185">Reference proteome</keyword>
<evidence type="ECO:0000313" key="1">
    <source>
        <dbReference type="EMBL" id="QZE13348.1"/>
    </source>
</evidence>
<protein>
    <submittedName>
        <fullName evidence="1">Discoidin domain-containing protein</fullName>
    </submittedName>
</protein>
<gene>
    <name evidence="1" type="ORF">K4L44_12220</name>
</gene>
<accession>A0AC61NCT2</accession>
<dbReference type="EMBL" id="CP081303">
    <property type="protein sequence ID" value="QZE13348.1"/>
    <property type="molecule type" value="Genomic_DNA"/>
</dbReference>
<sequence>MKKQLLLTITLLCAISLHTYAQSHSWHYINYIFNIHPNEEMTIPIGYPREIDNAEIPNYKYTFEFIAGTKLKQVGDVKPATSLDYYGTAKATFTTTETFTYEPVIIHVTYKNMSWDHTIYFISTEEDYVPLNYCMYPLREENKRLRDIFDAYSNLNTYYSQPWEYATKSEPSFTLDFKQQVSISNVLIIDQSIKTDDLSKNTSKITIQTSVDGNIWTNHSFVDASELKKLDINEDKVRYLKCRIDETGNLDGKKFYNIIVNGNNKYPNIAPKISSIPASLRNNKIKRSSFKISNDKGPNTTYTIDLGESYDISRLIVFNDNHNKIQNKFFGVKWEIKDDNSQWVTVWDDPTEKRGVQDVSFEKDIHTRYLRYTTNVSIHYDFSLEEIKIFGQSVSTPNIELGMNKKELTIYPSPAENQIYINNTQDKDINYEVYNILGNKVMQINNHHNSNPVDISSLGEGCYILRSSTTKKSCTFIKK</sequence>
<organism evidence="1 2">
    <name type="scientific">Halosquirtibacter laminarini</name>
    <dbReference type="NCBI Taxonomy" id="3374600"/>
    <lineage>
        <taxon>Bacteria</taxon>
        <taxon>Pseudomonadati</taxon>
        <taxon>Bacteroidota</taxon>
        <taxon>Bacteroidia</taxon>
        <taxon>Marinilabiliales</taxon>
        <taxon>Prolixibacteraceae</taxon>
        <taxon>Halosquirtibacter</taxon>
    </lineage>
</organism>
<dbReference type="Proteomes" id="UP000826212">
    <property type="component" value="Chromosome"/>
</dbReference>